<proteinExistence type="predicted"/>
<comment type="caution">
    <text evidence="1">The sequence shown here is derived from an EMBL/GenBank/DDBJ whole genome shotgun (WGS) entry which is preliminary data.</text>
</comment>
<dbReference type="Proteomes" id="UP001148786">
    <property type="component" value="Unassembled WGS sequence"/>
</dbReference>
<organism evidence="1 2">
    <name type="scientific">Agrocybe chaxingu</name>
    <dbReference type="NCBI Taxonomy" id="84603"/>
    <lineage>
        <taxon>Eukaryota</taxon>
        <taxon>Fungi</taxon>
        <taxon>Dikarya</taxon>
        <taxon>Basidiomycota</taxon>
        <taxon>Agaricomycotina</taxon>
        <taxon>Agaricomycetes</taxon>
        <taxon>Agaricomycetidae</taxon>
        <taxon>Agaricales</taxon>
        <taxon>Agaricineae</taxon>
        <taxon>Strophariaceae</taxon>
        <taxon>Agrocybe</taxon>
    </lineage>
</organism>
<reference evidence="1" key="1">
    <citation type="submission" date="2022-07" db="EMBL/GenBank/DDBJ databases">
        <title>Genome Sequence of Agrocybe chaxingu.</title>
        <authorList>
            <person name="Buettner E."/>
        </authorList>
    </citation>
    <scope>NUCLEOTIDE SEQUENCE</scope>
    <source>
        <strain evidence="1">MP-N11</strain>
    </source>
</reference>
<protein>
    <submittedName>
        <fullName evidence="1">Uncharacterized protein</fullName>
    </submittedName>
</protein>
<evidence type="ECO:0000313" key="2">
    <source>
        <dbReference type="Proteomes" id="UP001148786"/>
    </source>
</evidence>
<evidence type="ECO:0000313" key="1">
    <source>
        <dbReference type="EMBL" id="KAJ3505680.1"/>
    </source>
</evidence>
<name>A0A9W8JWZ2_9AGAR</name>
<dbReference type="EMBL" id="JANKHO010000855">
    <property type="protein sequence ID" value="KAJ3505680.1"/>
    <property type="molecule type" value="Genomic_DNA"/>
</dbReference>
<keyword evidence="2" id="KW-1185">Reference proteome</keyword>
<gene>
    <name evidence="1" type="ORF">NLJ89_g7295</name>
</gene>
<accession>A0A9W8JWZ2</accession>
<sequence length="124" mass="14083">MWTDQTFILPTSKLMSHAFKYQQSLPYSTMVRDLLEDASPSRDYLKLDFDPRIPITPYAPALEPLFHLTHLAIELIPMKDPISLTPFVEMLKLSCPLFASELLPTLFSSKSLKANLSAQIGQAW</sequence>
<dbReference type="AlphaFoldDB" id="A0A9W8JWZ2"/>